<evidence type="ECO:0000313" key="1">
    <source>
        <dbReference type="EMBL" id="SEQ94514.1"/>
    </source>
</evidence>
<dbReference type="RefSeq" id="WP_090881024.1">
    <property type="nucleotide sequence ID" value="NZ_FOGG01000002.1"/>
</dbReference>
<dbReference type="STRING" id="390241.SAMN04488023_102231"/>
<sequence>MQNPAEKIIEDNDFVSIWMEENGNPAIAELTQLNLEVATKTTKALAQKGLADNDFALILDVNPEEVKRWLAGKHPFSLKILKEISTYLADNKS</sequence>
<reference evidence="2" key="1">
    <citation type="submission" date="2016-10" db="EMBL/GenBank/DDBJ databases">
        <authorList>
            <person name="Varghese N."/>
            <person name="Submissions S."/>
        </authorList>
    </citation>
    <scope>NUCLEOTIDE SEQUENCE [LARGE SCALE GENOMIC DNA]</scope>
    <source>
        <strain evidence="2">DSM 18610</strain>
    </source>
</reference>
<evidence type="ECO:0000313" key="2">
    <source>
        <dbReference type="Proteomes" id="UP000199572"/>
    </source>
</evidence>
<dbReference type="AlphaFoldDB" id="A0A1H9K5T7"/>
<dbReference type="Proteomes" id="UP000199572">
    <property type="component" value="Unassembled WGS sequence"/>
</dbReference>
<protein>
    <recommendedName>
        <fullName evidence="3">Helix-turn-helix</fullName>
    </recommendedName>
</protein>
<gene>
    <name evidence="1" type="ORF">SAMN04488023_102231</name>
</gene>
<proteinExistence type="predicted"/>
<dbReference type="EMBL" id="FOGG01000002">
    <property type="protein sequence ID" value="SEQ94514.1"/>
    <property type="molecule type" value="Genomic_DNA"/>
</dbReference>
<dbReference type="OrthoDB" id="770730at2"/>
<evidence type="ECO:0008006" key="3">
    <source>
        <dbReference type="Google" id="ProtNLM"/>
    </source>
</evidence>
<keyword evidence="2" id="KW-1185">Reference proteome</keyword>
<organism evidence="1 2">
    <name type="scientific">Pedobacter rhizosphaerae</name>
    <dbReference type="NCBI Taxonomy" id="390241"/>
    <lineage>
        <taxon>Bacteria</taxon>
        <taxon>Pseudomonadati</taxon>
        <taxon>Bacteroidota</taxon>
        <taxon>Sphingobacteriia</taxon>
        <taxon>Sphingobacteriales</taxon>
        <taxon>Sphingobacteriaceae</taxon>
        <taxon>Pedobacter</taxon>
    </lineage>
</organism>
<accession>A0A1H9K5T7</accession>
<name>A0A1H9K5T7_9SPHI</name>